<dbReference type="AlphaFoldDB" id="A0A699V5U9"/>
<reference evidence="2" key="1">
    <citation type="journal article" date="2019" name="Sci. Rep.">
        <title>Draft genome of Tanacetum cinerariifolium, the natural source of mosquito coil.</title>
        <authorList>
            <person name="Yamashiro T."/>
            <person name="Shiraishi A."/>
            <person name="Satake H."/>
            <person name="Nakayama K."/>
        </authorList>
    </citation>
    <scope>NUCLEOTIDE SEQUENCE</scope>
</reference>
<feature type="region of interest" description="Disordered" evidence="1">
    <location>
        <begin position="1"/>
        <end position="95"/>
    </location>
</feature>
<proteinExistence type="predicted"/>
<feature type="compositionally biased region" description="Polar residues" evidence="1">
    <location>
        <begin position="1"/>
        <end position="15"/>
    </location>
</feature>
<organism evidence="2">
    <name type="scientific">Tanacetum cinerariifolium</name>
    <name type="common">Dalmatian daisy</name>
    <name type="synonym">Chrysanthemum cinerariifolium</name>
    <dbReference type="NCBI Taxonomy" id="118510"/>
    <lineage>
        <taxon>Eukaryota</taxon>
        <taxon>Viridiplantae</taxon>
        <taxon>Streptophyta</taxon>
        <taxon>Embryophyta</taxon>
        <taxon>Tracheophyta</taxon>
        <taxon>Spermatophyta</taxon>
        <taxon>Magnoliopsida</taxon>
        <taxon>eudicotyledons</taxon>
        <taxon>Gunneridae</taxon>
        <taxon>Pentapetalae</taxon>
        <taxon>asterids</taxon>
        <taxon>campanulids</taxon>
        <taxon>Asterales</taxon>
        <taxon>Asteraceae</taxon>
        <taxon>Asteroideae</taxon>
        <taxon>Anthemideae</taxon>
        <taxon>Anthemidinae</taxon>
        <taxon>Tanacetum</taxon>
    </lineage>
</organism>
<feature type="compositionally biased region" description="Acidic residues" evidence="1">
    <location>
        <begin position="40"/>
        <end position="57"/>
    </location>
</feature>
<sequence>MSLASSAVTYTSVYTDSEPGRVFWGDDEELSDGEYVAESNPEEDLEEYEDDETEDGSVDYPMDGGDDRDDDDGDSSRDDVDNKDEDEGEEYMLYA</sequence>
<dbReference type="EMBL" id="BKCJ011388052">
    <property type="protein sequence ID" value="GFD28726.1"/>
    <property type="molecule type" value="Genomic_DNA"/>
</dbReference>
<comment type="caution">
    <text evidence="2">The sequence shown here is derived from an EMBL/GenBank/DDBJ whole genome shotgun (WGS) entry which is preliminary data.</text>
</comment>
<evidence type="ECO:0000313" key="2">
    <source>
        <dbReference type="EMBL" id="GFD28726.1"/>
    </source>
</evidence>
<gene>
    <name evidence="2" type="ORF">Tci_900695</name>
</gene>
<accession>A0A699V5U9</accession>
<feature type="compositionally biased region" description="Acidic residues" evidence="1">
    <location>
        <begin position="64"/>
        <end position="73"/>
    </location>
</feature>
<name>A0A699V5U9_TANCI</name>
<feature type="compositionally biased region" description="Acidic residues" evidence="1">
    <location>
        <begin position="81"/>
        <end position="95"/>
    </location>
</feature>
<protein>
    <submittedName>
        <fullName evidence="2">Uncharacterized protein</fullName>
    </submittedName>
</protein>
<feature type="non-terminal residue" evidence="2">
    <location>
        <position position="95"/>
    </location>
</feature>
<evidence type="ECO:0000256" key="1">
    <source>
        <dbReference type="SAM" id="MobiDB-lite"/>
    </source>
</evidence>